<dbReference type="PANTHER" id="PTHR30313:SF2">
    <property type="entry name" value="DNA PRIMASE"/>
    <property type="match status" value="1"/>
</dbReference>
<comment type="subunit">
    <text evidence="12">Monomer. Interacts with DnaB.</text>
</comment>
<dbReference type="GO" id="GO:0000428">
    <property type="term" value="C:DNA-directed RNA polymerase complex"/>
    <property type="evidence" value="ECO:0007669"/>
    <property type="project" value="UniProtKB-KW"/>
</dbReference>
<feature type="compositionally biased region" description="Low complexity" evidence="15">
    <location>
        <begin position="446"/>
        <end position="455"/>
    </location>
</feature>
<evidence type="ECO:0000256" key="5">
    <source>
        <dbReference type="ARBA" id="ARBA00022705"/>
    </source>
</evidence>
<dbReference type="AlphaFoldDB" id="A0A512NFF2"/>
<dbReference type="GO" id="GO:0005737">
    <property type="term" value="C:cytoplasm"/>
    <property type="evidence" value="ECO:0007669"/>
    <property type="project" value="TreeGrafter"/>
</dbReference>
<comment type="domain">
    <text evidence="12">Contains an N-terminal zinc-binding domain, a central core domain that contains the primase activity, and a C-terminal DnaB-binding domain.</text>
</comment>
<accession>A0A512NFF2</accession>
<dbReference type="NCBIfam" id="TIGR01391">
    <property type="entry name" value="dnaG"/>
    <property type="match status" value="1"/>
</dbReference>
<dbReference type="GO" id="GO:0006269">
    <property type="term" value="P:DNA replication, synthesis of primer"/>
    <property type="evidence" value="ECO:0007669"/>
    <property type="project" value="UniProtKB-UniRule"/>
</dbReference>
<dbReference type="FunFam" id="3.90.580.10:FF:000001">
    <property type="entry name" value="DNA primase"/>
    <property type="match status" value="1"/>
</dbReference>
<keyword evidence="1 12" id="KW-0240">DNA-directed RNA polymerase</keyword>
<name>A0A512NFF2_9HYPH</name>
<dbReference type="Proteomes" id="UP000321058">
    <property type="component" value="Unassembled WGS sequence"/>
</dbReference>
<dbReference type="FunFam" id="3.90.980.10:FF:000001">
    <property type="entry name" value="DNA primase"/>
    <property type="match status" value="1"/>
</dbReference>
<dbReference type="GO" id="GO:0008270">
    <property type="term" value="F:zinc ion binding"/>
    <property type="evidence" value="ECO:0007669"/>
    <property type="project" value="UniProtKB-UniRule"/>
</dbReference>
<feature type="domain" description="Toprim" evidence="16">
    <location>
        <begin position="258"/>
        <end position="340"/>
    </location>
</feature>
<comment type="caution">
    <text evidence="17">The sequence shown here is derived from an EMBL/GenBank/DDBJ whole genome shotgun (WGS) entry which is preliminary data.</text>
</comment>
<evidence type="ECO:0000256" key="2">
    <source>
        <dbReference type="ARBA" id="ARBA00022515"/>
    </source>
</evidence>
<gene>
    <name evidence="12 17" type="primary">dnaG</name>
    <name evidence="17" type="ORF">RSO01_48440</name>
</gene>
<evidence type="ECO:0000256" key="8">
    <source>
        <dbReference type="ARBA" id="ARBA00022833"/>
    </source>
</evidence>
<protein>
    <recommendedName>
        <fullName evidence="12 13">DNA primase</fullName>
        <ecNumber evidence="12">2.7.7.101</ecNumber>
    </recommendedName>
</protein>
<dbReference type="InterPro" id="IPR013264">
    <property type="entry name" value="DNAG_N"/>
</dbReference>
<dbReference type="EMBL" id="BKAJ01000085">
    <property type="protein sequence ID" value="GEP57678.1"/>
    <property type="molecule type" value="Genomic_DNA"/>
</dbReference>
<dbReference type="InterPro" id="IPR036977">
    <property type="entry name" value="DNA_primase_Znf_CHC2"/>
</dbReference>
<evidence type="ECO:0000256" key="11">
    <source>
        <dbReference type="ARBA" id="ARBA00023163"/>
    </source>
</evidence>
<dbReference type="CDD" id="cd03364">
    <property type="entry name" value="TOPRIM_DnaG_primases"/>
    <property type="match status" value="1"/>
</dbReference>
<dbReference type="EC" id="2.7.7.101" evidence="12"/>
<keyword evidence="10 12" id="KW-0238">DNA-binding</keyword>
<evidence type="ECO:0000313" key="18">
    <source>
        <dbReference type="Proteomes" id="UP000321058"/>
    </source>
</evidence>
<dbReference type="Gene3D" id="3.90.980.10">
    <property type="entry name" value="DNA primase, catalytic core, N-terminal domain"/>
    <property type="match status" value="1"/>
</dbReference>
<dbReference type="OrthoDB" id="9803773at2"/>
<evidence type="ECO:0000256" key="6">
    <source>
        <dbReference type="ARBA" id="ARBA00022723"/>
    </source>
</evidence>
<evidence type="ECO:0000256" key="15">
    <source>
        <dbReference type="SAM" id="MobiDB-lite"/>
    </source>
</evidence>
<reference evidence="17 18" key="1">
    <citation type="submission" date="2019-07" db="EMBL/GenBank/DDBJ databases">
        <title>Whole genome shotgun sequence of Reyranella soli NBRC 108950.</title>
        <authorList>
            <person name="Hosoyama A."/>
            <person name="Uohara A."/>
            <person name="Ohji S."/>
            <person name="Ichikawa N."/>
        </authorList>
    </citation>
    <scope>NUCLEOTIDE SEQUENCE [LARGE SCALE GENOMIC DNA]</scope>
    <source>
        <strain evidence="17 18">NBRC 108950</strain>
    </source>
</reference>
<dbReference type="Gene3D" id="3.40.1360.10">
    <property type="match status" value="1"/>
</dbReference>
<keyword evidence="4 12" id="KW-0548">Nucleotidyltransferase</keyword>
<keyword evidence="6 12" id="KW-0479">Metal-binding</keyword>
<keyword evidence="9" id="KW-0460">Magnesium</keyword>
<keyword evidence="3 12" id="KW-0808">Transferase</keyword>
<dbReference type="SUPFAM" id="SSF56731">
    <property type="entry name" value="DNA primase core"/>
    <property type="match status" value="1"/>
</dbReference>
<dbReference type="GO" id="GO:1990077">
    <property type="term" value="C:primosome complex"/>
    <property type="evidence" value="ECO:0007669"/>
    <property type="project" value="UniProtKB-KW"/>
</dbReference>
<keyword evidence="5 12" id="KW-0235">DNA replication</keyword>
<dbReference type="Gene3D" id="3.90.580.10">
    <property type="entry name" value="Zinc finger, CHC2-type domain"/>
    <property type="match status" value="1"/>
</dbReference>
<dbReference type="SMART" id="SM00493">
    <property type="entry name" value="TOPRIM"/>
    <property type="match status" value="1"/>
</dbReference>
<dbReference type="PANTHER" id="PTHR30313">
    <property type="entry name" value="DNA PRIMASE"/>
    <property type="match status" value="1"/>
</dbReference>
<dbReference type="Pfam" id="PF10410">
    <property type="entry name" value="DnaB_bind"/>
    <property type="match status" value="1"/>
</dbReference>
<keyword evidence="7 12" id="KW-0863">Zinc-finger</keyword>
<dbReference type="InterPro" id="IPR050219">
    <property type="entry name" value="DnaG_primase"/>
</dbReference>
<keyword evidence="8 12" id="KW-0862">Zinc</keyword>
<dbReference type="InterPro" id="IPR034151">
    <property type="entry name" value="TOPRIM_DnaG_bac"/>
</dbReference>
<evidence type="ECO:0000256" key="12">
    <source>
        <dbReference type="HAMAP-Rule" id="MF_00974"/>
    </source>
</evidence>
<evidence type="ECO:0000256" key="4">
    <source>
        <dbReference type="ARBA" id="ARBA00022695"/>
    </source>
</evidence>
<proteinExistence type="inferred from homology"/>
<dbReference type="InterPro" id="IPR002694">
    <property type="entry name" value="Znf_CHC2"/>
</dbReference>
<comment type="similarity">
    <text evidence="12 13">Belongs to the DnaG primase family.</text>
</comment>
<feature type="region of interest" description="Disordered" evidence="15">
    <location>
        <begin position="422"/>
        <end position="460"/>
    </location>
</feature>
<dbReference type="InterPro" id="IPR006295">
    <property type="entry name" value="DNA_primase_DnaG"/>
</dbReference>
<dbReference type="GO" id="GO:0003677">
    <property type="term" value="F:DNA binding"/>
    <property type="evidence" value="ECO:0007669"/>
    <property type="project" value="UniProtKB-KW"/>
</dbReference>
<evidence type="ECO:0000256" key="10">
    <source>
        <dbReference type="ARBA" id="ARBA00023125"/>
    </source>
</evidence>
<comment type="cofactor">
    <cofactor evidence="12 13 14">
        <name>Zn(2+)</name>
        <dbReference type="ChEBI" id="CHEBI:29105"/>
    </cofactor>
    <text evidence="12 13 14">Binds 1 zinc ion per monomer.</text>
</comment>
<evidence type="ECO:0000256" key="9">
    <source>
        <dbReference type="ARBA" id="ARBA00022842"/>
    </source>
</evidence>
<dbReference type="SMART" id="SM00400">
    <property type="entry name" value="ZnF_CHCC"/>
    <property type="match status" value="1"/>
</dbReference>
<evidence type="ECO:0000256" key="3">
    <source>
        <dbReference type="ARBA" id="ARBA00022679"/>
    </source>
</evidence>
<dbReference type="PROSITE" id="PS50880">
    <property type="entry name" value="TOPRIM"/>
    <property type="match status" value="1"/>
</dbReference>
<dbReference type="Pfam" id="PF13662">
    <property type="entry name" value="Toprim_4"/>
    <property type="match status" value="1"/>
</dbReference>
<feature type="zinc finger region" description="CHC2-type" evidence="12 14">
    <location>
        <begin position="39"/>
        <end position="63"/>
    </location>
</feature>
<evidence type="ECO:0000313" key="17">
    <source>
        <dbReference type="EMBL" id="GEP57678.1"/>
    </source>
</evidence>
<dbReference type="InterPro" id="IPR037068">
    <property type="entry name" value="DNA_primase_core_N_sf"/>
</dbReference>
<dbReference type="PIRSF" id="PIRSF002811">
    <property type="entry name" value="DnaG"/>
    <property type="match status" value="1"/>
</dbReference>
<comment type="function">
    <text evidence="12 13">RNA polymerase that catalyzes the synthesis of short RNA molecules used as primers for DNA polymerase during DNA replication.</text>
</comment>
<evidence type="ECO:0000256" key="7">
    <source>
        <dbReference type="ARBA" id="ARBA00022771"/>
    </source>
</evidence>
<dbReference type="GO" id="GO:0003899">
    <property type="term" value="F:DNA-directed RNA polymerase activity"/>
    <property type="evidence" value="ECO:0007669"/>
    <property type="project" value="UniProtKB-UniRule"/>
</dbReference>
<evidence type="ECO:0000256" key="1">
    <source>
        <dbReference type="ARBA" id="ARBA00022478"/>
    </source>
</evidence>
<evidence type="ECO:0000259" key="16">
    <source>
        <dbReference type="PROSITE" id="PS50880"/>
    </source>
</evidence>
<dbReference type="Pfam" id="PF08275">
    <property type="entry name" value="DNAG_N"/>
    <property type="match status" value="1"/>
</dbReference>
<comment type="catalytic activity">
    <reaction evidence="12">
        <text>ssDNA + n NTP = ssDNA/pppN(pN)n-1 hybrid + (n-1) diphosphate.</text>
        <dbReference type="EC" id="2.7.7.101"/>
    </reaction>
</comment>
<organism evidence="17 18">
    <name type="scientific">Reyranella soli</name>
    <dbReference type="NCBI Taxonomy" id="1230389"/>
    <lineage>
        <taxon>Bacteria</taxon>
        <taxon>Pseudomonadati</taxon>
        <taxon>Pseudomonadota</taxon>
        <taxon>Alphaproteobacteria</taxon>
        <taxon>Hyphomicrobiales</taxon>
        <taxon>Reyranellaceae</taxon>
        <taxon>Reyranella</taxon>
    </lineage>
</organism>
<dbReference type="SUPFAM" id="SSF57783">
    <property type="entry name" value="Zinc beta-ribbon"/>
    <property type="match status" value="1"/>
</dbReference>
<keyword evidence="11 12" id="KW-0804">Transcription</keyword>
<dbReference type="InterPro" id="IPR019475">
    <property type="entry name" value="DNA_primase_DnaB-bd"/>
</dbReference>
<evidence type="ECO:0000256" key="14">
    <source>
        <dbReference type="PIRSR" id="PIRSR002811-1"/>
    </source>
</evidence>
<dbReference type="FunFam" id="3.40.1360.10:FF:000002">
    <property type="entry name" value="DNA primase"/>
    <property type="match status" value="1"/>
</dbReference>
<sequence length="627" mass="69499">MAFPPGFLDELRARLSLSDVVGRKVTLKRKPNSEYAGLCPFHHEKSPSFTVNDKKGFFYCFGCHEKGDVVGFVMKTEGLSFPEAVEKLAREVNLPVPHATPVERERAERVSTLQQVVEEAARWFQKQLRLPVGRQGLDYLRGRGLDDATIDDFRLGFAPDSRDGLLAHLKRENVPIEKIVEAGLAIQPEDSNREPYDRFRGRVMFPINDRRGRVIAFGGRVMGAGEPKYLNSPETPLFHKGANLYCLDRARQAATKDQPVIVAEGYMDVIALHGAGFTGAVAPLGTALTEGQLAELWKLADEPYLCFDGDNAGRRAANRAAERALPLLRAGKSLRFLSLPAGEDPDSLIRTRGADAMRRSLDLARPLSDMVWTMETEGKPTDTPERRASLQRAVEQRVAEIADPVVRDFYKTEMRNRLGHLRRPDRAPWQPGQRRPFRGPGPEPAPFAAGSAARRAGTDMDGSRQERALLGALLERPAMLHILAEDVAALPIASPELARLRSGLLDALSLVSEGIDPAAEEAFAAGSDIPLEARLIEEHLERSGLGRLAAAARLRAREAFRVDPADADGWVGQWRRMARHLNQLTAEPEELKRAEEALAEDMNEENLRRLEAILDRIRREGLESGTG</sequence>
<dbReference type="InterPro" id="IPR030846">
    <property type="entry name" value="DnaG_bac"/>
</dbReference>
<evidence type="ECO:0000256" key="13">
    <source>
        <dbReference type="PIRNR" id="PIRNR002811"/>
    </source>
</evidence>
<keyword evidence="2 12" id="KW-0639">Primosome</keyword>
<dbReference type="HAMAP" id="MF_00974">
    <property type="entry name" value="DNA_primase_DnaG"/>
    <property type="match status" value="1"/>
</dbReference>
<dbReference type="Pfam" id="PF01807">
    <property type="entry name" value="Zn_ribbon_DnaG"/>
    <property type="match status" value="1"/>
</dbReference>
<keyword evidence="18" id="KW-1185">Reference proteome</keyword>
<dbReference type="InterPro" id="IPR006171">
    <property type="entry name" value="TOPRIM_dom"/>
</dbReference>
<dbReference type="RefSeq" id="WP_147152195.1">
    <property type="nucleotide sequence ID" value="NZ_BKAJ01000085.1"/>
</dbReference>